<evidence type="ECO:0000256" key="3">
    <source>
        <dbReference type="ARBA" id="ARBA00020414"/>
    </source>
</evidence>
<dbReference type="InterPro" id="IPR039432">
    <property type="entry name" value="SRP9_dom"/>
</dbReference>
<dbReference type="GO" id="GO:0008312">
    <property type="term" value="F:7S RNA binding"/>
    <property type="evidence" value="ECO:0007669"/>
    <property type="project" value="InterPro"/>
</dbReference>
<sequence length="190" mass="22022">MRFKILQKGPKCHTKMVTCVVWNASDEIFSCGDDHQLVSWKFDGGMLASKVVAELPDDFYPTDMQCHSRPVQPGSGALKSSRRTSYSSPPTTIAHRADFLINSAKIQSHRYKMTYSSSWEEFEKVAERLYLQNPMKTRYTMKYCHQKGVLDFKITDDKTCLQYKTEVAQDVKKMEKFIKNLMRHMASKEN</sequence>
<dbReference type="EMBL" id="CADCXV010000753">
    <property type="protein sequence ID" value="CAB0034733.1"/>
    <property type="molecule type" value="Genomic_DNA"/>
</dbReference>
<evidence type="ECO:0000256" key="9">
    <source>
        <dbReference type="SAM" id="MobiDB-lite"/>
    </source>
</evidence>
<evidence type="ECO:0000256" key="4">
    <source>
        <dbReference type="ARBA" id="ARBA00022490"/>
    </source>
</evidence>
<gene>
    <name evidence="11" type="ORF">TBRA_LOCUS6631</name>
</gene>
<dbReference type="InterPro" id="IPR009018">
    <property type="entry name" value="Signal_recog_particle_SRP9/14"/>
</dbReference>
<evidence type="ECO:0000256" key="1">
    <source>
        <dbReference type="ARBA" id="ARBA00004496"/>
    </source>
</evidence>
<dbReference type="InterPro" id="IPR036322">
    <property type="entry name" value="WD40_repeat_dom_sf"/>
</dbReference>
<protein>
    <recommendedName>
        <fullName evidence="3">Signal recognition particle 9 kDa protein</fullName>
    </recommendedName>
</protein>
<dbReference type="Pfam" id="PF05486">
    <property type="entry name" value="SRP9-21"/>
    <property type="match status" value="1"/>
</dbReference>
<dbReference type="SUPFAM" id="SSF50978">
    <property type="entry name" value="WD40 repeat-like"/>
    <property type="match status" value="1"/>
</dbReference>
<organism evidence="11 12">
    <name type="scientific">Trichogramma brassicae</name>
    <dbReference type="NCBI Taxonomy" id="86971"/>
    <lineage>
        <taxon>Eukaryota</taxon>
        <taxon>Metazoa</taxon>
        <taxon>Ecdysozoa</taxon>
        <taxon>Arthropoda</taxon>
        <taxon>Hexapoda</taxon>
        <taxon>Insecta</taxon>
        <taxon>Pterygota</taxon>
        <taxon>Neoptera</taxon>
        <taxon>Endopterygota</taxon>
        <taxon>Hymenoptera</taxon>
        <taxon>Apocrita</taxon>
        <taxon>Proctotrupomorpha</taxon>
        <taxon>Chalcidoidea</taxon>
        <taxon>Trichogrammatidae</taxon>
        <taxon>Trichogramma</taxon>
    </lineage>
</organism>
<keyword evidence="6" id="KW-0733">Signal recognition particle</keyword>
<reference evidence="11 12" key="1">
    <citation type="submission" date="2020-02" db="EMBL/GenBank/DDBJ databases">
        <authorList>
            <person name="Ferguson B K."/>
        </authorList>
    </citation>
    <scope>NUCLEOTIDE SEQUENCE [LARGE SCALE GENOMIC DNA]</scope>
</reference>
<dbReference type="PANTHER" id="PTHR12834">
    <property type="entry name" value="SIGNAL RECOGNITION PARTICLE 9 KDA PROTEIN"/>
    <property type="match status" value="1"/>
</dbReference>
<evidence type="ECO:0000313" key="11">
    <source>
        <dbReference type="EMBL" id="CAB0034733.1"/>
    </source>
</evidence>
<evidence type="ECO:0000256" key="2">
    <source>
        <dbReference type="ARBA" id="ARBA00009193"/>
    </source>
</evidence>
<keyword evidence="12" id="KW-1185">Reference proteome</keyword>
<accession>A0A6H5I9R8</accession>
<dbReference type="GO" id="GO:0006614">
    <property type="term" value="P:SRP-dependent cotranslational protein targeting to membrane"/>
    <property type="evidence" value="ECO:0007669"/>
    <property type="project" value="InterPro"/>
</dbReference>
<comment type="function">
    <text evidence="8">Component of the signal recognition particle (SRP) complex, a ribonucleoprotein complex that mediates the cotranslational targeting of secretory and membrane proteins to the endoplasmic reticulum (ER). SRP9 together with SRP14 and the Alu portion of the SRP RNA, constitutes the elongation arrest domain of SRP. The complex of SRP9 and SRP14 is required for SRP RNA binding.</text>
</comment>
<dbReference type="Proteomes" id="UP000479190">
    <property type="component" value="Unassembled WGS sequence"/>
</dbReference>
<comment type="subcellular location">
    <subcellularLocation>
        <location evidence="1">Cytoplasm</location>
    </subcellularLocation>
</comment>
<feature type="domain" description="SRP9" evidence="10">
    <location>
        <begin position="117"/>
        <end position="185"/>
    </location>
</feature>
<proteinExistence type="inferred from homology"/>
<dbReference type="Gene3D" id="3.30.720.10">
    <property type="entry name" value="Signal recognition particle alu RNA binding heterodimer, srp9/1"/>
    <property type="match status" value="1"/>
</dbReference>
<dbReference type="FunFam" id="3.30.720.10:FF:000001">
    <property type="entry name" value="Signal recognition particle 9 kDa protein"/>
    <property type="match status" value="1"/>
</dbReference>
<dbReference type="PANTHER" id="PTHR12834:SF12">
    <property type="entry name" value="SIGNAL RECOGNITION PARTICLE 9 KDA PROTEIN"/>
    <property type="match status" value="1"/>
</dbReference>
<dbReference type="OrthoDB" id="360923at2759"/>
<evidence type="ECO:0000256" key="7">
    <source>
        <dbReference type="ARBA" id="ARBA00023274"/>
    </source>
</evidence>
<evidence type="ECO:0000256" key="6">
    <source>
        <dbReference type="ARBA" id="ARBA00023135"/>
    </source>
</evidence>
<dbReference type="SUPFAM" id="SSF54762">
    <property type="entry name" value="Signal recognition particle alu RNA binding heterodimer, SRP9/14"/>
    <property type="match status" value="1"/>
</dbReference>
<evidence type="ECO:0000313" key="12">
    <source>
        <dbReference type="Proteomes" id="UP000479190"/>
    </source>
</evidence>
<evidence type="ECO:0000259" key="10">
    <source>
        <dbReference type="Pfam" id="PF05486"/>
    </source>
</evidence>
<feature type="region of interest" description="Disordered" evidence="9">
    <location>
        <begin position="70"/>
        <end position="89"/>
    </location>
</feature>
<evidence type="ECO:0000256" key="5">
    <source>
        <dbReference type="ARBA" id="ARBA00022884"/>
    </source>
</evidence>
<dbReference type="GO" id="GO:0005829">
    <property type="term" value="C:cytosol"/>
    <property type="evidence" value="ECO:0007669"/>
    <property type="project" value="UniProtKB-ARBA"/>
</dbReference>
<name>A0A6H5I9R8_9HYME</name>
<dbReference type="GO" id="GO:0005786">
    <property type="term" value="C:signal recognition particle, endoplasmic reticulum targeting"/>
    <property type="evidence" value="ECO:0007669"/>
    <property type="project" value="UniProtKB-KW"/>
</dbReference>
<keyword evidence="4" id="KW-0963">Cytoplasm</keyword>
<dbReference type="AlphaFoldDB" id="A0A6H5I9R8"/>
<keyword evidence="5" id="KW-0694">RNA-binding</keyword>
<evidence type="ECO:0000256" key="8">
    <source>
        <dbReference type="ARBA" id="ARBA00045462"/>
    </source>
</evidence>
<comment type="similarity">
    <text evidence="2">Belongs to the SRP9 family.</text>
</comment>
<dbReference type="InterPro" id="IPR039914">
    <property type="entry name" value="SRP9-like"/>
</dbReference>
<keyword evidence="7" id="KW-0687">Ribonucleoprotein</keyword>